<keyword evidence="3" id="KW-1185">Reference proteome</keyword>
<feature type="transmembrane region" description="Helical" evidence="1">
    <location>
        <begin position="44"/>
        <end position="70"/>
    </location>
</feature>
<proteinExistence type="predicted"/>
<accession>A0AAV4IW08</accession>
<keyword evidence="1" id="KW-0812">Transmembrane</keyword>
<dbReference type="Proteomes" id="UP000762676">
    <property type="component" value="Unassembled WGS sequence"/>
</dbReference>
<feature type="transmembrane region" description="Helical" evidence="1">
    <location>
        <begin position="12"/>
        <end position="32"/>
    </location>
</feature>
<comment type="caution">
    <text evidence="2">The sequence shown here is derived from an EMBL/GenBank/DDBJ whole genome shotgun (WGS) entry which is preliminary data.</text>
</comment>
<reference evidence="2 3" key="1">
    <citation type="journal article" date="2021" name="Elife">
        <title>Chloroplast acquisition without the gene transfer in kleptoplastic sea slugs, Plakobranchus ocellatus.</title>
        <authorList>
            <person name="Maeda T."/>
            <person name="Takahashi S."/>
            <person name="Yoshida T."/>
            <person name="Shimamura S."/>
            <person name="Takaki Y."/>
            <person name="Nagai Y."/>
            <person name="Toyoda A."/>
            <person name="Suzuki Y."/>
            <person name="Arimoto A."/>
            <person name="Ishii H."/>
            <person name="Satoh N."/>
            <person name="Nishiyama T."/>
            <person name="Hasebe M."/>
            <person name="Maruyama T."/>
            <person name="Minagawa J."/>
            <person name="Obokata J."/>
            <person name="Shigenobu S."/>
        </authorList>
    </citation>
    <scope>NUCLEOTIDE SEQUENCE [LARGE SCALE GENOMIC DNA]</scope>
</reference>
<dbReference type="EMBL" id="BMAT01002812">
    <property type="protein sequence ID" value="GFS14759.1"/>
    <property type="molecule type" value="Genomic_DNA"/>
</dbReference>
<feature type="transmembrane region" description="Helical" evidence="1">
    <location>
        <begin position="90"/>
        <end position="114"/>
    </location>
</feature>
<keyword evidence="1" id="KW-1133">Transmembrane helix</keyword>
<evidence type="ECO:0000313" key="2">
    <source>
        <dbReference type="EMBL" id="GFS14759.1"/>
    </source>
</evidence>
<dbReference type="SUPFAM" id="SSF81321">
    <property type="entry name" value="Family A G protein-coupled receptor-like"/>
    <property type="match status" value="1"/>
</dbReference>
<dbReference type="Gene3D" id="1.20.1070.10">
    <property type="entry name" value="Rhodopsin 7-helix transmembrane proteins"/>
    <property type="match status" value="1"/>
</dbReference>
<keyword evidence="2" id="KW-0675">Receptor</keyword>
<protein>
    <submittedName>
        <fullName evidence="2">Chemosensory receptor C</fullName>
    </submittedName>
</protein>
<evidence type="ECO:0000313" key="3">
    <source>
        <dbReference type="Proteomes" id="UP000762676"/>
    </source>
</evidence>
<evidence type="ECO:0000256" key="1">
    <source>
        <dbReference type="SAM" id="Phobius"/>
    </source>
</evidence>
<dbReference type="AlphaFoldDB" id="A0AAV4IW08"/>
<sequence length="147" mass="16333">MFMFAINYPLYVSLVVTTVIAIVRCLCVVSPLSFRSMVTHRRQLLVIATVSCFAVAIPAYTQVIVITFSGRVNSSQEQYASNEQMALLDIFMNTFSYGCLSIIIVSMIFLVFALKKSSRFQALAKSTARSDKQSKAAIAGRLRLSKQ</sequence>
<organism evidence="2 3">
    <name type="scientific">Elysia marginata</name>
    <dbReference type="NCBI Taxonomy" id="1093978"/>
    <lineage>
        <taxon>Eukaryota</taxon>
        <taxon>Metazoa</taxon>
        <taxon>Spiralia</taxon>
        <taxon>Lophotrochozoa</taxon>
        <taxon>Mollusca</taxon>
        <taxon>Gastropoda</taxon>
        <taxon>Heterobranchia</taxon>
        <taxon>Euthyneura</taxon>
        <taxon>Panpulmonata</taxon>
        <taxon>Sacoglossa</taxon>
        <taxon>Placobranchoidea</taxon>
        <taxon>Plakobranchidae</taxon>
        <taxon>Elysia</taxon>
    </lineage>
</organism>
<gene>
    <name evidence="2" type="ORF">ElyMa_001432200</name>
</gene>
<keyword evidence="1" id="KW-0472">Membrane</keyword>
<name>A0AAV4IW08_9GAST</name>